<name>A0A9X3ETW7_9BACT</name>
<dbReference type="SUPFAM" id="SSF56935">
    <property type="entry name" value="Porins"/>
    <property type="match status" value="1"/>
</dbReference>
<dbReference type="Gene3D" id="2.170.130.10">
    <property type="entry name" value="TonB-dependent receptor, plug domain"/>
    <property type="match status" value="1"/>
</dbReference>
<sequence length="101" mass="10499">MLLTATFATPVHGAPPRRERRPDVRPPKETKTVVVTSARTEQAIGDVAVSTRVVDRAAIEASGAESLAGILEEQPGLQILRSFAGAGGSGSRCRASTPSTC</sequence>
<organism evidence="2 3">
    <name type="scientific">Nannocystis pusilla</name>
    <dbReference type="NCBI Taxonomy" id="889268"/>
    <lineage>
        <taxon>Bacteria</taxon>
        <taxon>Pseudomonadati</taxon>
        <taxon>Myxococcota</taxon>
        <taxon>Polyangia</taxon>
        <taxon>Nannocystales</taxon>
        <taxon>Nannocystaceae</taxon>
        <taxon>Nannocystis</taxon>
    </lineage>
</organism>
<evidence type="ECO:0000313" key="3">
    <source>
        <dbReference type="Proteomes" id="UP001150924"/>
    </source>
</evidence>
<dbReference type="AlphaFoldDB" id="A0A9X3ETW7"/>
<reference evidence="2" key="1">
    <citation type="submission" date="2022-11" db="EMBL/GenBank/DDBJ databases">
        <title>Minimal conservation of predation-associated metabolite biosynthetic gene clusters underscores biosynthetic potential of Myxococcota including descriptions for ten novel species: Archangium lansinium sp. nov., Myxococcus landrumus sp. nov., Nannocystis bai.</title>
        <authorList>
            <person name="Ahearne A."/>
            <person name="Stevens C."/>
            <person name="Phillips K."/>
        </authorList>
    </citation>
    <scope>NUCLEOTIDE SEQUENCE</scope>
    <source>
        <strain evidence="2">Na p29</strain>
    </source>
</reference>
<evidence type="ECO:0000256" key="1">
    <source>
        <dbReference type="SAM" id="MobiDB-lite"/>
    </source>
</evidence>
<feature type="region of interest" description="Disordered" evidence="1">
    <location>
        <begin position="1"/>
        <end position="33"/>
    </location>
</feature>
<dbReference type="Proteomes" id="UP001150924">
    <property type="component" value="Unassembled WGS sequence"/>
</dbReference>
<dbReference type="RefSeq" id="WP_267773083.1">
    <property type="nucleotide sequence ID" value="NZ_JAPNKE010000002.1"/>
</dbReference>
<protein>
    <recommendedName>
        <fullName evidence="4">TonB-dependent receptor plug domain-containing protein</fullName>
    </recommendedName>
</protein>
<dbReference type="InterPro" id="IPR037066">
    <property type="entry name" value="Plug_dom_sf"/>
</dbReference>
<dbReference type="EMBL" id="JAPNKE010000002">
    <property type="protein sequence ID" value="MCY1010219.1"/>
    <property type="molecule type" value="Genomic_DNA"/>
</dbReference>
<evidence type="ECO:0008006" key="4">
    <source>
        <dbReference type="Google" id="ProtNLM"/>
    </source>
</evidence>
<keyword evidence="3" id="KW-1185">Reference proteome</keyword>
<proteinExistence type="predicted"/>
<gene>
    <name evidence="2" type="ORF">OV079_32560</name>
</gene>
<evidence type="ECO:0000313" key="2">
    <source>
        <dbReference type="EMBL" id="MCY1010219.1"/>
    </source>
</evidence>
<accession>A0A9X3ETW7</accession>
<comment type="caution">
    <text evidence="2">The sequence shown here is derived from an EMBL/GenBank/DDBJ whole genome shotgun (WGS) entry which is preliminary data.</text>
</comment>
<feature type="compositionally biased region" description="Basic and acidic residues" evidence="1">
    <location>
        <begin position="16"/>
        <end position="31"/>
    </location>
</feature>